<name>B1ZNB3_OPITP</name>
<dbReference type="KEGG" id="ote:Oter_0191"/>
<gene>
    <name evidence="1" type="ordered locus">Oter_0191</name>
</gene>
<sequence length="250" mass="28030">MIFPVRLVTWLALAFATIVGLHAEEPSIIARARARLASEAILDGVTSIHYVGTLVTEDPANSATPLRQAIEIYLQKPAQQRIVITSDDTIEISALDGYDAWRRTIDARNPDRWQQSQMGSEQVKQLRADVWENLSFYRGIERVGGWVKDEGVAVIDGISCRKVAFHHDDDLVYLRYFDQASGRLVYTGTEMNNFREDGEIHAGGIRFPKSIVISQTAEGHTSKRTITFDQITVNERFPASLFAVPLPTVK</sequence>
<keyword evidence="2" id="KW-1185">Reference proteome</keyword>
<proteinExistence type="predicted"/>
<dbReference type="RefSeq" id="WP_012373020.1">
    <property type="nucleotide sequence ID" value="NC_010571.1"/>
</dbReference>
<dbReference type="HOGENOM" id="CLU_1106748_0_0_0"/>
<organism evidence="1 2">
    <name type="scientific">Opitutus terrae (strain DSM 11246 / JCM 15787 / PB90-1)</name>
    <dbReference type="NCBI Taxonomy" id="452637"/>
    <lineage>
        <taxon>Bacteria</taxon>
        <taxon>Pseudomonadati</taxon>
        <taxon>Verrucomicrobiota</taxon>
        <taxon>Opitutia</taxon>
        <taxon>Opitutales</taxon>
        <taxon>Opitutaceae</taxon>
        <taxon>Opitutus</taxon>
    </lineage>
</organism>
<reference evidence="1 2" key="1">
    <citation type="journal article" date="2011" name="J. Bacteriol.">
        <title>Genome sequence of the verrucomicrobium Opitutus terrae PB90-1, an abundant inhabitant of rice paddy soil ecosystems.</title>
        <authorList>
            <person name="van Passel M.W."/>
            <person name="Kant R."/>
            <person name="Palva A."/>
            <person name="Copeland A."/>
            <person name="Lucas S."/>
            <person name="Lapidus A."/>
            <person name="Glavina del Rio T."/>
            <person name="Pitluck S."/>
            <person name="Goltsman E."/>
            <person name="Clum A."/>
            <person name="Sun H."/>
            <person name="Schmutz J."/>
            <person name="Larimer F.W."/>
            <person name="Land M.L."/>
            <person name="Hauser L."/>
            <person name="Kyrpides N."/>
            <person name="Mikhailova N."/>
            <person name="Richardson P.P."/>
            <person name="Janssen P.H."/>
            <person name="de Vos W.M."/>
            <person name="Smidt H."/>
        </authorList>
    </citation>
    <scope>NUCLEOTIDE SEQUENCE [LARGE SCALE GENOMIC DNA]</scope>
    <source>
        <strain evidence="2">DSM 11246 / JCM 15787 / PB90-1</strain>
    </source>
</reference>
<evidence type="ECO:0000313" key="1">
    <source>
        <dbReference type="EMBL" id="ACB73482.1"/>
    </source>
</evidence>
<evidence type="ECO:0000313" key="2">
    <source>
        <dbReference type="Proteomes" id="UP000007013"/>
    </source>
</evidence>
<dbReference type="AlphaFoldDB" id="B1ZNB3"/>
<dbReference type="STRING" id="452637.Oter_0191"/>
<dbReference type="OrthoDB" id="188527at2"/>
<dbReference type="EMBL" id="CP001032">
    <property type="protein sequence ID" value="ACB73482.1"/>
    <property type="molecule type" value="Genomic_DNA"/>
</dbReference>
<protein>
    <submittedName>
        <fullName evidence="1">Uncharacterized protein</fullName>
    </submittedName>
</protein>
<accession>B1ZNB3</accession>
<dbReference type="eggNOG" id="ENOG502ZPN5">
    <property type="taxonomic scope" value="Bacteria"/>
</dbReference>
<dbReference type="Proteomes" id="UP000007013">
    <property type="component" value="Chromosome"/>
</dbReference>